<comment type="caution">
    <text evidence="1">The sequence shown here is derived from an EMBL/GenBank/DDBJ whole genome shotgun (WGS) entry which is preliminary data.</text>
</comment>
<evidence type="ECO:0000313" key="1">
    <source>
        <dbReference type="EMBL" id="MPC46569.1"/>
    </source>
</evidence>
<reference evidence="1 2" key="1">
    <citation type="submission" date="2019-05" db="EMBL/GenBank/DDBJ databases">
        <title>Another draft genome of Portunus trituberculatus and its Hox gene families provides insights of decapod evolution.</title>
        <authorList>
            <person name="Jeong J.-H."/>
            <person name="Song I."/>
            <person name="Kim S."/>
            <person name="Choi T."/>
            <person name="Kim D."/>
            <person name="Ryu S."/>
            <person name="Kim W."/>
        </authorList>
    </citation>
    <scope>NUCLEOTIDE SEQUENCE [LARGE SCALE GENOMIC DNA]</scope>
    <source>
        <tissue evidence="1">Muscle</tissue>
    </source>
</reference>
<accession>A0A5B7FMY4</accession>
<dbReference type="AlphaFoldDB" id="A0A5B7FMY4"/>
<dbReference type="EMBL" id="VSRR010007270">
    <property type="protein sequence ID" value="MPC46569.1"/>
    <property type="molecule type" value="Genomic_DNA"/>
</dbReference>
<keyword evidence="2" id="KW-1185">Reference proteome</keyword>
<name>A0A5B7FMY4_PORTR</name>
<dbReference type="Proteomes" id="UP000324222">
    <property type="component" value="Unassembled WGS sequence"/>
</dbReference>
<organism evidence="1 2">
    <name type="scientific">Portunus trituberculatus</name>
    <name type="common">Swimming crab</name>
    <name type="synonym">Neptunus trituberculatus</name>
    <dbReference type="NCBI Taxonomy" id="210409"/>
    <lineage>
        <taxon>Eukaryota</taxon>
        <taxon>Metazoa</taxon>
        <taxon>Ecdysozoa</taxon>
        <taxon>Arthropoda</taxon>
        <taxon>Crustacea</taxon>
        <taxon>Multicrustacea</taxon>
        <taxon>Malacostraca</taxon>
        <taxon>Eumalacostraca</taxon>
        <taxon>Eucarida</taxon>
        <taxon>Decapoda</taxon>
        <taxon>Pleocyemata</taxon>
        <taxon>Brachyura</taxon>
        <taxon>Eubrachyura</taxon>
        <taxon>Portunoidea</taxon>
        <taxon>Portunidae</taxon>
        <taxon>Portuninae</taxon>
        <taxon>Portunus</taxon>
    </lineage>
</organism>
<sequence>MLPFITRLSEDAGQQMPSSVRRKHRWELVVETRTLHLLCDSGLHVQITSRNCSKYGCEIRLDEILIFDSKKDYNLTKHDAGKH</sequence>
<gene>
    <name evidence="1" type="ORF">E2C01_040290</name>
</gene>
<protein>
    <submittedName>
        <fullName evidence="1">Uncharacterized protein</fullName>
    </submittedName>
</protein>
<proteinExistence type="predicted"/>
<evidence type="ECO:0000313" key="2">
    <source>
        <dbReference type="Proteomes" id="UP000324222"/>
    </source>
</evidence>